<sequence length="74" mass="8570">MKGLHVEGTFFKEDGTQFTYEEFIELIEVKGIEFYGSTCIHDDEGNFLSESGVVITDQVNKQRMREIKKDMGWS</sequence>
<gene>
    <name evidence="1" type="ORF">CEY02_19310</name>
</gene>
<dbReference type="EMBL" id="NKHG01000121">
    <property type="protein sequence ID" value="PCK18161.1"/>
    <property type="molecule type" value="Genomic_DNA"/>
</dbReference>
<comment type="caution">
    <text evidence="1">The sequence shown here is derived from an EMBL/GenBank/DDBJ whole genome shotgun (WGS) entry which is preliminary data.</text>
</comment>
<accession>A0A2A5IN65</accession>
<dbReference type="AlphaFoldDB" id="A0A2A5IN65"/>
<reference evidence="1 2" key="1">
    <citation type="submission" date="2017-06" db="EMBL/GenBank/DDBJ databases">
        <title>Draft Genome Sequence of Bacillus sp Strain 36R Isolated from saline sediment at Atanasia, Sonora, Mexico.</title>
        <authorList>
            <person name="Sanchez Diaz R."/>
            <person name="Quiroz Macias M.E."/>
            <person name="Ibarra Gamez J.C."/>
            <person name="Enciso Ibarra J."/>
            <person name="Gomez Gil B."/>
            <person name="Galaviz Silva L."/>
        </authorList>
    </citation>
    <scope>NUCLEOTIDE SEQUENCE [LARGE SCALE GENOMIC DNA]</scope>
    <source>
        <strain evidence="1 2">36R_ATNSAL</strain>
    </source>
</reference>
<protein>
    <submittedName>
        <fullName evidence="1">Uncharacterized protein</fullName>
    </submittedName>
</protein>
<name>A0A2A5IN65_BACPU</name>
<evidence type="ECO:0000313" key="2">
    <source>
        <dbReference type="Proteomes" id="UP000228754"/>
    </source>
</evidence>
<evidence type="ECO:0000313" key="1">
    <source>
        <dbReference type="EMBL" id="PCK18161.1"/>
    </source>
</evidence>
<proteinExistence type="predicted"/>
<dbReference type="OrthoDB" id="9953939at2"/>
<organism evidence="1 2">
    <name type="scientific">Bacillus pumilus</name>
    <name type="common">Bacillus mesentericus</name>
    <dbReference type="NCBI Taxonomy" id="1408"/>
    <lineage>
        <taxon>Bacteria</taxon>
        <taxon>Bacillati</taxon>
        <taxon>Bacillota</taxon>
        <taxon>Bacilli</taxon>
        <taxon>Bacillales</taxon>
        <taxon>Bacillaceae</taxon>
        <taxon>Bacillus</taxon>
    </lineage>
</organism>
<dbReference type="Proteomes" id="UP000228754">
    <property type="component" value="Unassembled WGS sequence"/>
</dbReference>